<keyword evidence="4" id="KW-1185">Reference proteome</keyword>
<name>A0A660L4P2_9ACTN</name>
<evidence type="ECO:0000313" key="4">
    <source>
        <dbReference type="Proteomes" id="UP000278962"/>
    </source>
</evidence>
<accession>A0A660L4P2</accession>
<keyword evidence="3" id="KW-0413">Isomerase</keyword>
<dbReference type="GO" id="GO:0005975">
    <property type="term" value="P:carbohydrate metabolic process"/>
    <property type="evidence" value="ECO:0007669"/>
    <property type="project" value="UniProtKB-ARBA"/>
</dbReference>
<dbReference type="Gene3D" id="3.20.20.150">
    <property type="entry name" value="Divalent-metal-dependent TIM barrel enzymes"/>
    <property type="match status" value="1"/>
</dbReference>
<dbReference type="InterPro" id="IPR036237">
    <property type="entry name" value="Xyl_isomerase-like_sf"/>
</dbReference>
<evidence type="ECO:0000259" key="2">
    <source>
        <dbReference type="Pfam" id="PF01261"/>
    </source>
</evidence>
<dbReference type="RefSeq" id="WP_170179548.1">
    <property type="nucleotide sequence ID" value="NZ_RBIL01000002.1"/>
</dbReference>
<dbReference type="EMBL" id="RBIL01000002">
    <property type="protein sequence ID" value="RKQ88285.1"/>
    <property type="molecule type" value="Genomic_DNA"/>
</dbReference>
<keyword evidence="1" id="KW-0732">Signal</keyword>
<dbReference type="PANTHER" id="PTHR12110:SF41">
    <property type="entry name" value="INOSOSE DEHYDRATASE"/>
    <property type="match status" value="1"/>
</dbReference>
<protein>
    <submittedName>
        <fullName evidence="3">Sugar phosphate isomerase/epimerase</fullName>
    </submittedName>
</protein>
<feature type="signal peptide" evidence="1">
    <location>
        <begin position="1"/>
        <end position="30"/>
    </location>
</feature>
<comment type="caution">
    <text evidence="3">The sequence shown here is derived from an EMBL/GenBank/DDBJ whole genome shotgun (WGS) entry which is preliminary data.</text>
</comment>
<dbReference type="InterPro" id="IPR013783">
    <property type="entry name" value="Ig-like_fold"/>
</dbReference>
<proteinExistence type="predicted"/>
<dbReference type="SUPFAM" id="SSF51658">
    <property type="entry name" value="Xylose isomerase-like"/>
    <property type="match status" value="1"/>
</dbReference>
<dbReference type="Pfam" id="PF01261">
    <property type="entry name" value="AP_endonuc_2"/>
    <property type="match status" value="1"/>
</dbReference>
<dbReference type="AlphaFoldDB" id="A0A660L4P2"/>
<sequence length="585" mass="61053">MKGISRRARSCAAVAATGVAVLATSTAAHAQRPASMGEGLPVGQTGMQMFNFSRYISGTPAEQKAKVETIFQMLQSKGIRVVEPYNLHGMTATEFRALADKYQLHIVGRHGTAFTDANTQENIDNGKTLGQQFVGSGGTASPGQGTYAQTLATAAQLNRSGKRSVEAGTGKAYIHNHTAEFETKYDVNGVVKSAWEILMDNTDPRYVMAEVDAGWATDAPVDVVDLLTRYRTRIEMMHVKDLTNVAPAGRSGQPVQLGTGEIDYGRIFAAAKNSNVKWYHYELDPPNVATFDPIQTAKNSFDAVRGAAAPALYASSPTFGKEPAAPTGVGTAAPVGIKVENLGDAPLNITAVAVAAQTGEPTGATGSQSDFTVTSNTCTTGALAPAVVGQDASSCTVYVRFNPRRAGTTSIARLQFTSNSDAATNSIQLVGTSGAAYEAPISVGGEVPSTMALDITGPAPSFGVFQVGVQRDYTSTMAAEVTSTVPSTTLSVVDRGTASAGHLVNGTAALQAPLKIRANNAGSTTNAFTALPETSGTALPLLTYADPVLRSRADLGFQQTISQNETLLRGSYAKTLTFTLSSTTP</sequence>
<dbReference type="PANTHER" id="PTHR12110">
    <property type="entry name" value="HYDROXYPYRUVATE ISOMERASE"/>
    <property type="match status" value="1"/>
</dbReference>
<dbReference type="Proteomes" id="UP000278962">
    <property type="component" value="Unassembled WGS sequence"/>
</dbReference>
<organism evidence="3 4">
    <name type="scientific">Solirubrobacter pauli</name>
    <dbReference type="NCBI Taxonomy" id="166793"/>
    <lineage>
        <taxon>Bacteria</taxon>
        <taxon>Bacillati</taxon>
        <taxon>Actinomycetota</taxon>
        <taxon>Thermoleophilia</taxon>
        <taxon>Solirubrobacterales</taxon>
        <taxon>Solirubrobacteraceae</taxon>
        <taxon>Solirubrobacter</taxon>
    </lineage>
</organism>
<dbReference type="Gene3D" id="2.60.40.10">
    <property type="entry name" value="Immunoglobulins"/>
    <property type="match status" value="1"/>
</dbReference>
<gene>
    <name evidence="3" type="ORF">C8N24_6327</name>
</gene>
<evidence type="ECO:0000256" key="1">
    <source>
        <dbReference type="SAM" id="SignalP"/>
    </source>
</evidence>
<dbReference type="GO" id="GO:0016853">
    <property type="term" value="F:isomerase activity"/>
    <property type="evidence" value="ECO:0007669"/>
    <property type="project" value="UniProtKB-KW"/>
</dbReference>
<feature type="chain" id="PRO_5024824586" evidence="1">
    <location>
        <begin position="31"/>
        <end position="585"/>
    </location>
</feature>
<dbReference type="InterPro" id="IPR050312">
    <property type="entry name" value="IolE/XylAMocC-like"/>
</dbReference>
<evidence type="ECO:0000313" key="3">
    <source>
        <dbReference type="EMBL" id="RKQ88285.1"/>
    </source>
</evidence>
<feature type="domain" description="Xylose isomerase-like TIM barrel" evidence="2">
    <location>
        <begin position="80"/>
        <end position="285"/>
    </location>
</feature>
<reference evidence="3 4" key="1">
    <citation type="submission" date="2018-10" db="EMBL/GenBank/DDBJ databases">
        <title>Genomic Encyclopedia of Archaeal and Bacterial Type Strains, Phase II (KMG-II): from individual species to whole genera.</title>
        <authorList>
            <person name="Goeker M."/>
        </authorList>
    </citation>
    <scope>NUCLEOTIDE SEQUENCE [LARGE SCALE GENOMIC DNA]</scope>
    <source>
        <strain evidence="3 4">DSM 14954</strain>
    </source>
</reference>
<dbReference type="InterPro" id="IPR013022">
    <property type="entry name" value="Xyl_isomerase-like_TIM-brl"/>
</dbReference>